<dbReference type="Pfam" id="PF02567">
    <property type="entry name" value="PhzC-PhzF"/>
    <property type="match status" value="1"/>
</dbReference>
<name>A0AB37QUD3_9PSED</name>
<dbReference type="SUPFAM" id="SSF54506">
    <property type="entry name" value="Diaminopimelate epimerase-like"/>
    <property type="match status" value="1"/>
</dbReference>
<evidence type="ECO:0000313" key="4">
    <source>
        <dbReference type="Proteomes" id="UP000272613"/>
    </source>
</evidence>
<organism evidence="3 4">
    <name type="scientific">Pseudomonas coronafaciens pv. garcae</name>
    <dbReference type="NCBI Taxonomy" id="251653"/>
    <lineage>
        <taxon>Bacteria</taxon>
        <taxon>Pseudomonadati</taxon>
        <taxon>Pseudomonadota</taxon>
        <taxon>Gammaproteobacteria</taxon>
        <taxon>Pseudomonadales</taxon>
        <taxon>Pseudomonadaceae</taxon>
        <taxon>Pseudomonas</taxon>
        <taxon>Pseudomonas coronafaciens</taxon>
    </lineage>
</organism>
<evidence type="ECO:0000256" key="1">
    <source>
        <dbReference type="ARBA" id="ARBA00008270"/>
    </source>
</evidence>
<protein>
    <submittedName>
        <fullName evidence="3">Phenazine biosynthesis protein</fullName>
    </submittedName>
</protein>
<dbReference type="GO" id="GO:0016853">
    <property type="term" value="F:isomerase activity"/>
    <property type="evidence" value="ECO:0007669"/>
    <property type="project" value="UniProtKB-KW"/>
</dbReference>
<dbReference type="GO" id="GO:0005737">
    <property type="term" value="C:cytoplasm"/>
    <property type="evidence" value="ECO:0007669"/>
    <property type="project" value="TreeGrafter"/>
</dbReference>
<sequence>MTNEILRLAAFSDGDQGGNPAGVWLGASLPDEARMQQIAAEVGFSETVFAVPLENGWRVRYFSPLAEVPFCGHATIALGAARRRCV</sequence>
<accession>A0AB37QUD3</accession>
<dbReference type="Proteomes" id="UP000272613">
    <property type="component" value="Unassembled WGS sequence"/>
</dbReference>
<evidence type="ECO:0000256" key="2">
    <source>
        <dbReference type="ARBA" id="ARBA00023235"/>
    </source>
</evidence>
<proteinExistence type="inferred from homology"/>
<keyword evidence="2" id="KW-0413">Isomerase</keyword>
<comment type="similarity">
    <text evidence="1">Belongs to the PhzF family.</text>
</comment>
<comment type="caution">
    <text evidence="3">The sequence shown here is derived from an EMBL/GenBank/DDBJ whole genome shotgun (WGS) entry which is preliminary data.</text>
</comment>
<gene>
    <name evidence="3" type="ORF">ALP74_03018</name>
</gene>
<dbReference type="Gene3D" id="3.10.310.10">
    <property type="entry name" value="Diaminopimelate Epimerase, Chain A, domain 1"/>
    <property type="match status" value="1"/>
</dbReference>
<dbReference type="PANTHER" id="PTHR13774:SF39">
    <property type="entry name" value="BIOSYNTHESIS PROTEIN, PUTATIVE-RELATED"/>
    <property type="match status" value="1"/>
</dbReference>
<reference evidence="3 4" key="1">
    <citation type="submission" date="2018-08" db="EMBL/GenBank/DDBJ databases">
        <title>Recombination of ecologically and evolutionarily significant loci maintains genetic cohesion in the Pseudomonas syringae species complex.</title>
        <authorList>
            <person name="Dillon M."/>
            <person name="Thakur S."/>
            <person name="Almeida R.N.D."/>
            <person name="Weir B.S."/>
            <person name="Guttman D.S."/>
        </authorList>
    </citation>
    <scope>NUCLEOTIDE SEQUENCE [LARGE SCALE GENOMIC DNA]</scope>
    <source>
        <strain evidence="3 4">ICMP 5019</strain>
    </source>
</reference>
<dbReference type="EMBL" id="RBSH01000042">
    <property type="protein sequence ID" value="RMS05652.1"/>
    <property type="molecule type" value="Genomic_DNA"/>
</dbReference>
<dbReference type="AlphaFoldDB" id="A0AB37QUD3"/>
<dbReference type="PANTHER" id="PTHR13774">
    <property type="entry name" value="PHENAZINE BIOSYNTHESIS PROTEIN"/>
    <property type="match status" value="1"/>
</dbReference>
<evidence type="ECO:0000313" key="3">
    <source>
        <dbReference type="EMBL" id="RMS05652.1"/>
    </source>
</evidence>
<dbReference type="InterPro" id="IPR003719">
    <property type="entry name" value="Phenazine_PhzF-like"/>
</dbReference>